<protein>
    <submittedName>
        <fullName evidence="1">Uncharacterized protein</fullName>
    </submittedName>
</protein>
<dbReference type="EMBL" id="KE163040">
    <property type="protein sequence ID" value="EPQ10614.1"/>
    <property type="molecule type" value="Genomic_DNA"/>
</dbReference>
<keyword evidence="2" id="KW-1185">Reference proteome</keyword>
<accession>S7N0W4</accession>
<sequence length="109" mass="11340">MPFYERVQGYVSCSEVLGNSPSPPMARFITAAAPKNTCCSHRGAASLETCVPSVGPLPSAIHPRLGTQVGYLGAGSPGAGRQALTKVPVHARFPEVLSGSRTPQWLGGH</sequence>
<evidence type="ECO:0000313" key="2">
    <source>
        <dbReference type="Proteomes" id="UP000052978"/>
    </source>
</evidence>
<dbReference type="Proteomes" id="UP000052978">
    <property type="component" value="Unassembled WGS sequence"/>
</dbReference>
<reference evidence="1 2" key="1">
    <citation type="journal article" date="2013" name="Nat. Commun.">
        <title>Genome analysis reveals insights into physiology and longevity of the Brandt's bat Myotis brandtii.</title>
        <authorList>
            <person name="Seim I."/>
            <person name="Fang X."/>
            <person name="Xiong Z."/>
            <person name="Lobanov A.V."/>
            <person name="Huang Z."/>
            <person name="Ma S."/>
            <person name="Feng Y."/>
            <person name="Turanov A.A."/>
            <person name="Zhu Y."/>
            <person name="Lenz T.L."/>
            <person name="Gerashchenko M.V."/>
            <person name="Fan D."/>
            <person name="Hee Yim S."/>
            <person name="Yao X."/>
            <person name="Jordan D."/>
            <person name="Xiong Y."/>
            <person name="Ma Y."/>
            <person name="Lyapunov A.N."/>
            <person name="Chen G."/>
            <person name="Kulakova O.I."/>
            <person name="Sun Y."/>
            <person name="Lee S.G."/>
            <person name="Bronson R.T."/>
            <person name="Moskalev A.A."/>
            <person name="Sunyaev S.R."/>
            <person name="Zhang G."/>
            <person name="Krogh A."/>
            <person name="Wang J."/>
            <person name="Gladyshev V.N."/>
        </authorList>
    </citation>
    <scope>NUCLEOTIDE SEQUENCE [LARGE SCALE GENOMIC DNA]</scope>
</reference>
<dbReference type="AlphaFoldDB" id="S7N0W4"/>
<organism evidence="1 2">
    <name type="scientific">Myotis brandtii</name>
    <name type="common">Brandt's bat</name>
    <dbReference type="NCBI Taxonomy" id="109478"/>
    <lineage>
        <taxon>Eukaryota</taxon>
        <taxon>Metazoa</taxon>
        <taxon>Chordata</taxon>
        <taxon>Craniata</taxon>
        <taxon>Vertebrata</taxon>
        <taxon>Euteleostomi</taxon>
        <taxon>Mammalia</taxon>
        <taxon>Eutheria</taxon>
        <taxon>Laurasiatheria</taxon>
        <taxon>Chiroptera</taxon>
        <taxon>Yangochiroptera</taxon>
        <taxon>Vespertilionidae</taxon>
        <taxon>Myotis</taxon>
    </lineage>
</organism>
<evidence type="ECO:0000313" key="1">
    <source>
        <dbReference type="EMBL" id="EPQ10614.1"/>
    </source>
</evidence>
<proteinExistence type="predicted"/>
<name>S7N0W4_MYOBR</name>
<gene>
    <name evidence="1" type="ORF">D623_10006074</name>
</gene>